<dbReference type="PANTHER" id="PTHR46268">
    <property type="entry name" value="STRESS RESPONSE PROTEIN NHAX"/>
    <property type="match status" value="1"/>
</dbReference>
<dbReference type="InterPro" id="IPR014729">
    <property type="entry name" value="Rossmann-like_a/b/a_fold"/>
</dbReference>
<proteinExistence type="inferred from homology"/>
<dbReference type="InterPro" id="IPR006015">
    <property type="entry name" value="Universal_stress_UspA"/>
</dbReference>
<protein>
    <submittedName>
        <fullName evidence="3">Universal stress protein</fullName>
    </submittedName>
</protein>
<accession>A0ABM7NJV6</accession>
<dbReference type="RefSeq" id="WP_207180698.1">
    <property type="nucleotide sequence ID" value="NZ_AP024480.1"/>
</dbReference>
<sequence>MYKKIVVAYDGSEHAKKGFEVALELSKMFGSSIHLVSVVHIPDFVETKDELNGMLSDARQYYEKLQQQAIDRAKSEGVEVNTAIVLGHPANGVVSFAESIKADLIIVGQRGRSGVARYIVGNVAENIVRHAHCSVMVIK</sequence>
<dbReference type="PRINTS" id="PR01438">
    <property type="entry name" value="UNVRSLSTRESS"/>
</dbReference>
<dbReference type="Proteomes" id="UP000663623">
    <property type="component" value="Chromosome"/>
</dbReference>
<dbReference type="Pfam" id="PF00582">
    <property type="entry name" value="Usp"/>
    <property type="match status" value="1"/>
</dbReference>
<dbReference type="PANTHER" id="PTHR46268:SF6">
    <property type="entry name" value="UNIVERSAL STRESS PROTEIN UP12"/>
    <property type="match status" value="1"/>
</dbReference>
<dbReference type="InterPro" id="IPR006016">
    <property type="entry name" value="UspA"/>
</dbReference>
<organism evidence="3 4">
    <name type="scientific">Caldicellulosiruptor diazotrophicus</name>
    <dbReference type="NCBI Taxonomy" id="2806205"/>
    <lineage>
        <taxon>Bacteria</taxon>
        <taxon>Bacillati</taxon>
        <taxon>Bacillota</taxon>
        <taxon>Bacillota incertae sedis</taxon>
        <taxon>Caldicellulosiruptorales</taxon>
        <taxon>Caldicellulosiruptoraceae</taxon>
        <taxon>Caldicellulosiruptor</taxon>
    </lineage>
</organism>
<evidence type="ECO:0000259" key="2">
    <source>
        <dbReference type="Pfam" id="PF00582"/>
    </source>
</evidence>
<gene>
    <name evidence="3" type="ORF">CaldiYA01_03500</name>
</gene>
<name>A0ABM7NJV6_9FIRM</name>
<feature type="domain" description="UspA" evidence="2">
    <location>
        <begin position="1"/>
        <end position="139"/>
    </location>
</feature>
<evidence type="ECO:0000313" key="4">
    <source>
        <dbReference type="Proteomes" id="UP000663623"/>
    </source>
</evidence>
<dbReference type="Gene3D" id="3.40.50.620">
    <property type="entry name" value="HUPs"/>
    <property type="match status" value="1"/>
</dbReference>
<evidence type="ECO:0000313" key="3">
    <source>
        <dbReference type="EMBL" id="BCS80390.1"/>
    </source>
</evidence>
<keyword evidence="4" id="KW-1185">Reference proteome</keyword>
<dbReference type="SUPFAM" id="SSF52402">
    <property type="entry name" value="Adenine nucleotide alpha hydrolases-like"/>
    <property type="match status" value="1"/>
</dbReference>
<evidence type="ECO:0000256" key="1">
    <source>
        <dbReference type="ARBA" id="ARBA00008791"/>
    </source>
</evidence>
<comment type="similarity">
    <text evidence="1">Belongs to the universal stress protein A family.</text>
</comment>
<dbReference type="CDD" id="cd00293">
    <property type="entry name" value="USP-like"/>
    <property type="match status" value="1"/>
</dbReference>
<dbReference type="EMBL" id="AP024480">
    <property type="protein sequence ID" value="BCS80390.1"/>
    <property type="molecule type" value="Genomic_DNA"/>
</dbReference>
<reference evidence="3 4" key="1">
    <citation type="submission" date="2021-02" db="EMBL/GenBank/DDBJ databases">
        <title>Nitrogen-fixing ability and nitrogen fixation related genes of thermophilic fermentative bacteria in the genus Caldicellulosiruptor.</title>
        <authorList>
            <person name="Chen Y."/>
            <person name="Nishihara A."/>
            <person name="Haruta S."/>
        </authorList>
    </citation>
    <scope>NUCLEOTIDE SEQUENCE [LARGE SCALE GENOMIC DNA]</scope>
    <source>
        <strain evidence="3 4">YA01</strain>
    </source>
</reference>